<evidence type="ECO:0000256" key="4">
    <source>
        <dbReference type="ARBA" id="ARBA00022827"/>
    </source>
</evidence>
<keyword evidence="5" id="KW-0560">Oxidoreductase</keyword>
<evidence type="ECO:0000259" key="6">
    <source>
        <dbReference type="Pfam" id="PF05199"/>
    </source>
</evidence>
<dbReference type="InterPro" id="IPR010496">
    <property type="entry name" value="AL/BT2_dom"/>
</dbReference>
<dbReference type="GO" id="GO:0016614">
    <property type="term" value="F:oxidoreductase activity, acting on CH-OH group of donors"/>
    <property type="evidence" value="ECO:0007669"/>
    <property type="project" value="InterPro"/>
</dbReference>
<comment type="cofactor">
    <cofactor evidence="1">
        <name>FAD</name>
        <dbReference type="ChEBI" id="CHEBI:57692"/>
    </cofactor>
</comment>
<feature type="domain" description="3-keto-alpha-glucoside-1,2-lyase/3-keto-2-hydroxy-glucal hydratase" evidence="7">
    <location>
        <begin position="636"/>
        <end position="824"/>
    </location>
</feature>
<accession>A0A2R4T162</accession>
<dbReference type="Pfam" id="PF06439">
    <property type="entry name" value="3keto-disac_hyd"/>
    <property type="match status" value="1"/>
</dbReference>
<evidence type="ECO:0000313" key="8">
    <source>
        <dbReference type="EMBL" id="AVZ72868.1"/>
    </source>
</evidence>
<gene>
    <name evidence="8" type="ORF">SLUN_12380</name>
</gene>
<dbReference type="InterPro" id="IPR051473">
    <property type="entry name" value="P2Ox-like"/>
</dbReference>
<keyword evidence="3" id="KW-0285">Flavoprotein</keyword>
<evidence type="ECO:0000313" key="9">
    <source>
        <dbReference type="Proteomes" id="UP000244201"/>
    </source>
</evidence>
<dbReference type="Gene3D" id="2.60.120.560">
    <property type="entry name" value="Exo-inulinase, domain 1"/>
    <property type="match status" value="1"/>
</dbReference>
<evidence type="ECO:0000256" key="3">
    <source>
        <dbReference type="ARBA" id="ARBA00022630"/>
    </source>
</evidence>
<dbReference type="SUPFAM" id="SSF51905">
    <property type="entry name" value="FAD/NAD(P)-binding domain"/>
    <property type="match status" value="1"/>
</dbReference>
<dbReference type="OrthoDB" id="5821654at2"/>
<dbReference type="InterPro" id="IPR007867">
    <property type="entry name" value="GMC_OxRtase_C"/>
</dbReference>
<protein>
    <recommendedName>
        <fullName evidence="10">Glucose-methanol-choline oxidoreductase</fullName>
    </recommendedName>
</protein>
<dbReference type="KEGG" id="slk:SLUN_12380"/>
<reference evidence="8 9" key="1">
    <citation type="submission" date="2018-01" db="EMBL/GenBank/DDBJ databases">
        <title>Complete genome sequence of Streptomyces lunaelactis MM109T, a Ferroverdin A producer isolated from cave moonmilk deposits.</title>
        <authorList>
            <person name="Naome A."/>
            <person name="Martinet L."/>
            <person name="Maciejewska M."/>
            <person name="Anderssen S."/>
            <person name="Adam D."/>
            <person name="Tenconi E."/>
            <person name="Deflandre B."/>
            <person name="Arguelles-Arias A."/>
            <person name="Calusinska M."/>
            <person name="Copieters W."/>
            <person name="Karim L."/>
            <person name="Hanikenne M."/>
            <person name="Baurain D."/>
            <person name="van Wezel G."/>
            <person name="Smargiasso N."/>
            <person name="de Pauw E."/>
            <person name="Delfosse P."/>
            <person name="Rigali S."/>
        </authorList>
    </citation>
    <scope>NUCLEOTIDE SEQUENCE [LARGE SCALE GENOMIC DNA]</scope>
    <source>
        <strain evidence="8 9">MM109</strain>
    </source>
</reference>
<evidence type="ECO:0000256" key="5">
    <source>
        <dbReference type="ARBA" id="ARBA00023002"/>
    </source>
</evidence>
<evidence type="ECO:0000259" key="7">
    <source>
        <dbReference type="Pfam" id="PF06439"/>
    </source>
</evidence>
<evidence type="ECO:0008006" key="10">
    <source>
        <dbReference type="Google" id="ProtNLM"/>
    </source>
</evidence>
<dbReference type="Gene3D" id="3.50.50.60">
    <property type="entry name" value="FAD/NAD(P)-binding domain"/>
    <property type="match status" value="2"/>
</dbReference>
<comment type="similarity">
    <text evidence="2">Belongs to the GMC oxidoreductase family.</text>
</comment>
<dbReference type="PANTHER" id="PTHR42784:SF1">
    <property type="entry name" value="PYRANOSE 2-OXIDASE"/>
    <property type="match status" value="1"/>
</dbReference>
<proteinExistence type="inferred from homology"/>
<dbReference type="Proteomes" id="UP000244201">
    <property type="component" value="Chromosome"/>
</dbReference>
<name>A0A2R4T162_9ACTN</name>
<feature type="domain" description="Glucose-methanol-choline oxidoreductase C-terminal" evidence="6">
    <location>
        <begin position="512"/>
        <end position="617"/>
    </location>
</feature>
<evidence type="ECO:0000256" key="2">
    <source>
        <dbReference type="ARBA" id="ARBA00010790"/>
    </source>
</evidence>
<organism evidence="8 9">
    <name type="scientific">Streptomyces lunaelactis</name>
    <dbReference type="NCBI Taxonomy" id="1535768"/>
    <lineage>
        <taxon>Bacteria</taxon>
        <taxon>Bacillati</taxon>
        <taxon>Actinomycetota</taxon>
        <taxon>Actinomycetes</taxon>
        <taxon>Kitasatosporales</taxon>
        <taxon>Streptomycetaceae</taxon>
        <taxon>Streptomyces</taxon>
    </lineage>
</organism>
<dbReference type="Pfam" id="PF05199">
    <property type="entry name" value="GMC_oxred_C"/>
    <property type="match status" value="1"/>
</dbReference>
<evidence type="ECO:0000256" key="1">
    <source>
        <dbReference type="ARBA" id="ARBA00001974"/>
    </source>
</evidence>
<dbReference type="AlphaFoldDB" id="A0A2R4T162"/>
<sequence length="827" mass="88278">MATATQVTDFSRDVLGRYVCNSLDEALASTDAQAHPGARPFDVIVVGGGSFGAVVAAHLFNRDASRTRRVLVLEGGPFVLPEHVQNLPVLGLGVPGPTSIAQLRQQGQAGVPRNEVWGLPWHSPVPFTGLAYCVGGRSLYWGGWAPQPLPAELSATVWPKPVVDDLNGGQFAAASEQIGVDQTNDFIFGALQNALRRRLYDAVGQQPPLPGAAALGGLPNHPALPNGAATKAQLAHLLGLSSADVQGRTDKELTDELKLEAPLAVQTRTRPGFFPNNKYSAVPLMIQAARTAWAESAGNDADKRLMIVPECHVLRLETRGSDVIGVQTSQGHIPVPSHGAVVIALGTIESTRLALDAFGGMPGTGPIGSGLMAHLRSNLTIRIPREALGPIAEQELMAAALFLKGRSEGADGRDRFFHLQITAAGLGARGADSEAELFKKLPDVDLFHRFKTASDTHVVLTLRGIGEMDPDNPANRVLLDTEQDEYGVRRALVELSATAADDGLWGDMDACADAAALAFAGTHAYEVLDGRVKDRQVWRPVAAGQPPATVVPADAHRDKLGTTHHEGGTLRLGGDSTTSVTDPDCRIHGTNNAYVAGPALFPRLGSPNPMLTGVALARRLAEHLTLDRRFQAPDGHQVLFDGTDLSSWRMAGAGRFLIVDGALQAAPGNDLGLLWCVRPTPADFSLRLQYRLTRPDDNSGVFVRFPDPDSKGYVNTAWVPVHFGFEAQIDDLARPDGAGIHGTGAIYGVGNQQYTPVPARPVGEWNDYEIQVRDQTYTVVLNGQQTTSWTNPDLARGLPSTPAVPSYVGLQAHSGRISFRHIRINAL</sequence>
<dbReference type="InterPro" id="IPR036188">
    <property type="entry name" value="FAD/NAD-bd_sf"/>
</dbReference>
<keyword evidence="9" id="KW-1185">Reference proteome</keyword>
<dbReference type="PANTHER" id="PTHR42784">
    <property type="entry name" value="PYRANOSE 2-OXIDASE"/>
    <property type="match status" value="1"/>
</dbReference>
<keyword evidence="4" id="KW-0274">FAD</keyword>
<dbReference type="GO" id="GO:0016787">
    <property type="term" value="F:hydrolase activity"/>
    <property type="evidence" value="ECO:0007669"/>
    <property type="project" value="InterPro"/>
</dbReference>
<dbReference type="EMBL" id="CP026304">
    <property type="protein sequence ID" value="AVZ72868.1"/>
    <property type="molecule type" value="Genomic_DNA"/>
</dbReference>